<dbReference type="Gene3D" id="2.60.120.200">
    <property type="match status" value="1"/>
</dbReference>
<comment type="caution">
    <text evidence="14">The sequence shown here is derived from an EMBL/GenBank/DDBJ whole genome shotgun (WGS) entry which is preliminary data.</text>
</comment>
<keyword evidence="10 12" id="KW-0143">Chaperone</keyword>
<feature type="compositionally biased region" description="Basic and acidic residues" evidence="13">
    <location>
        <begin position="370"/>
        <end position="385"/>
    </location>
</feature>
<name>A0A9N8Z6X2_9GLOM</name>
<feature type="disulfide bond" evidence="11">
    <location>
        <begin position="110"/>
        <end position="142"/>
    </location>
</feature>
<keyword evidence="5" id="KW-0430">Lectin</keyword>
<dbReference type="InterPro" id="IPR013320">
    <property type="entry name" value="ConA-like_dom_sf"/>
</dbReference>
<dbReference type="EMBL" id="CAJVPQ010000392">
    <property type="protein sequence ID" value="CAG8477575.1"/>
    <property type="molecule type" value="Genomic_DNA"/>
</dbReference>
<dbReference type="GO" id="GO:0051082">
    <property type="term" value="F:unfolded protein binding"/>
    <property type="evidence" value="ECO:0007669"/>
    <property type="project" value="InterPro"/>
</dbReference>
<dbReference type="GO" id="GO:0036503">
    <property type="term" value="P:ERAD pathway"/>
    <property type="evidence" value="ECO:0007669"/>
    <property type="project" value="TreeGrafter"/>
</dbReference>
<sequence length="494" mass="56410">MDKFLPPSILSLSTITLAEVYLKETFTDAEWEKRWIQSKHQDGLGNFIVSSGKFYADETESRGLKTTQDSKFYAISSKLDKTIDNTDKTLGTLFTSVVQFSVKHEQGIDCGGGYVKLLPPNFDSLNFKGESQYNIMFGPDICGPTRKVHVILNYDNENKQIKKQIKAPTDQLTHLYTLILNPDKTYEVLIDDKDEASGKLEEDFDLLPPKEITDPDAKKPEDWVDEAKIPDPEDKKPDDWKDVPPTIPDPDAEKPNDWDDDMDGEWEPPHIPNPEYQGEWKPKIIDNPNYKGPWNAPLIPNPAYKEDKLLHAYNTSFIGFDLWQVKSGTIFDNILITDDIEEAKKFSNETFIKYRDAELEAKRKLDELETKKTTSKEEEKEKISEVVEDNDDDIIDLDVKIQPDGQVQVTPPDPEYDEPKVVKDTQKQIPIQEEGKPSSSSSATTSTPTSEPSTKDEKDKLSDDKKQNEELDKFFDEFEAEIGSDDKKPTRDEL</sequence>
<reference evidence="14" key="1">
    <citation type="submission" date="2021-06" db="EMBL/GenBank/DDBJ databases">
        <authorList>
            <person name="Kallberg Y."/>
            <person name="Tangrot J."/>
            <person name="Rosling A."/>
        </authorList>
    </citation>
    <scope>NUCLEOTIDE SEQUENCE</scope>
    <source>
        <strain evidence="14">UK204</strain>
    </source>
</reference>
<evidence type="ECO:0000256" key="6">
    <source>
        <dbReference type="ARBA" id="ARBA00022737"/>
    </source>
</evidence>
<feature type="compositionally biased region" description="Basic and acidic residues" evidence="13">
    <location>
        <begin position="211"/>
        <end position="242"/>
    </location>
</feature>
<proteinExistence type="inferred from homology"/>
<feature type="region of interest" description="Disordered" evidence="13">
    <location>
        <begin position="400"/>
        <end position="494"/>
    </location>
</feature>
<dbReference type="SUPFAM" id="SSF63887">
    <property type="entry name" value="P-domain of calnexin/calreticulin"/>
    <property type="match status" value="1"/>
</dbReference>
<evidence type="ECO:0000256" key="3">
    <source>
        <dbReference type="ARBA" id="ARBA00022723"/>
    </source>
</evidence>
<dbReference type="GO" id="GO:0006457">
    <property type="term" value="P:protein folding"/>
    <property type="evidence" value="ECO:0007669"/>
    <property type="project" value="InterPro"/>
</dbReference>
<feature type="compositionally biased region" description="Basic and acidic residues" evidence="13">
    <location>
        <begin position="453"/>
        <end position="476"/>
    </location>
</feature>
<organism evidence="14 15">
    <name type="scientific">Funneliformis caledonium</name>
    <dbReference type="NCBI Taxonomy" id="1117310"/>
    <lineage>
        <taxon>Eukaryota</taxon>
        <taxon>Fungi</taxon>
        <taxon>Fungi incertae sedis</taxon>
        <taxon>Mucoromycota</taxon>
        <taxon>Glomeromycotina</taxon>
        <taxon>Glomeromycetes</taxon>
        <taxon>Glomerales</taxon>
        <taxon>Glomeraceae</taxon>
        <taxon>Funneliformis</taxon>
    </lineage>
</organism>
<dbReference type="SUPFAM" id="SSF49899">
    <property type="entry name" value="Concanavalin A-like lectins/glucanases"/>
    <property type="match status" value="1"/>
</dbReference>
<keyword evidence="9" id="KW-0106">Calcium</keyword>
<evidence type="ECO:0000256" key="10">
    <source>
        <dbReference type="ARBA" id="ARBA00023186"/>
    </source>
</evidence>
<keyword evidence="11" id="KW-1015">Disulfide bond</keyword>
<dbReference type="OrthoDB" id="1938156at2759"/>
<dbReference type="PRINTS" id="PR00626">
    <property type="entry name" value="CALRETICULIN"/>
</dbReference>
<accession>A0A9N8Z6X2</accession>
<dbReference type="GO" id="GO:0005789">
    <property type="term" value="C:endoplasmic reticulum membrane"/>
    <property type="evidence" value="ECO:0007669"/>
    <property type="project" value="TreeGrafter"/>
</dbReference>
<keyword evidence="4" id="KW-0732">Signal</keyword>
<keyword evidence="6" id="KW-0677">Repeat</keyword>
<dbReference type="PROSITE" id="PS00804">
    <property type="entry name" value="CALRETICULIN_2"/>
    <property type="match status" value="1"/>
</dbReference>
<keyword evidence="8" id="KW-0862">Zinc</keyword>
<evidence type="ECO:0000256" key="5">
    <source>
        <dbReference type="ARBA" id="ARBA00022734"/>
    </source>
</evidence>
<comment type="subcellular location">
    <subcellularLocation>
        <location evidence="1">Endoplasmic reticulum lumen</location>
    </subcellularLocation>
</comment>
<dbReference type="InterPro" id="IPR001580">
    <property type="entry name" value="Calret/calnex"/>
</dbReference>
<dbReference type="InterPro" id="IPR009033">
    <property type="entry name" value="Calreticulin/calnexin_P_dom_sf"/>
</dbReference>
<dbReference type="GO" id="GO:0005509">
    <property type="term" value="F:calcium ion binding"/>
    <property type="evidence" value="ECO:0007669"/>
    <property type="project" value="InterPro"/>
</dbReference>
<evidence type="ECO:0000256" key="2">
    <source>
        <dbReference type="ARBA" id="ARBA00010983"/>
    </source>
</evidence>
<feature type="region of interest" description="Disordered" evidence="13">
    <location>
        <begin position="200"/>
        <end position="264"/>
    </location>
</feature>
<dbReference type="GO" id="GO:0005788">
    <property type="term" value="C:endoplasmic reticulum lumen"/>
    <property type="evidence" value="ECO:0007669"/>
    <property type="project" value="UniProtKB-SubCell"/>
</dbReference>
<evidence type="ECO:0000256" key="13">
    <source>
        <dbReference type="SAM" id="MobiDB-lite"/>
    </source>
</evidence>
<feature type="compositionally biased region" description="Basic and acidic residues" evidence="13">
    <location>
        <begin position="417"/>
        <end position="426"/>
    </location>
</feature>
<keyword evidence="3" id="KW-0479">Metal-binding</keyword>
<evidence type="ECO:0000256" key="1">
    <source>
        <dbReference type="ARBA" id="ARBA00004319"/>
    </source>
</evidence>
<dbReference type="FunFam" id="2.10.250.10:FF:000002">
    <property type="entry name" value="Calreticulin"/>
    <property type="match status" value="1"/>
</dbReference>
<keyword evidence="15" id="KW-1185">Reference proteome</keyword>
<evidence type="ECO:0000256" key="7">
    <source>
        <dbReference type="ARBA" id="ARBA00022824"/>
    </source>
</evidence>
<dbReference type="FunFam" id="2.60.120.200:FF:000018">
    <property type="entry name" value="Calreticulin 1b"/>
    <property type="match status" value="1"/>
</dbReference>
<dbReference type="PROSITE" id="PS00803">
    <property type="entry name" value="CALRETICULIN_1"/>
    <property type="match status" value="1"/>
</dbReference>
<evidence type="ECO:0000313" key="14">
    <source>
        <dbReference type="EMBL" id="CAG8477575.1"/>
    </source>
</evidence>
<dbReference type="Gene3D" id="2.10.250.10">
    <property type="entry name" value="Calreticulin/calnexin, P domain"/>
    <property type="match status" value="1"/>
</dbReference>
<evidence type="ECO:0000256" key="4">
    <source>
        <dbReference type="ARBA" id="ARBA00022729"/>
    </source>
</evidence>
<evidence type="ECO:0000256" key="11">
    <source>
        <dbReference type="PIRSR" id="PIRSR601580-3"/>
    </source>
</evidence>
<dbReference type="GO" id="GO:0030246">
    <property type="term" value="F:carbohydrate binding"/>
    <property type="evidence" value="ECO:0007669"/>
    <property type="project" value="UniProtKB-KW"/>
</dbReference>
<dbReference type="PANTHER" id="PTHR11073">
    <property type="entry name" value="CALRETICULIN AND CALNEXIN"/>
    <property type="match status" value="1"/>
</dbReference>
<feature type="compositionally biased region" description="Low complexity" evidence="13">
    <location>
        <begin position="437"/>
        <end position="452"/>
    </location>
</feature>
<keyword evidence="7 12" id="KW-0256">Endoplasmic reticulum</keyword>
<dbReference type="Pfam" id="PF00262">
    <property type="entry name" value="Calreticulin"/>
    <property type="match status" value="2"/>
</dbReference>
<comment type="similarity">
    <text evidence="2 12">Belongs to the calreticulin family.</text>
</comment>
<dbReference type="InterPro" id="IPR018124">
    <property type="entry name" value="Calret/calnex_CS"/>
</dbReference>
<evidence type="ECO:0000256" key="8">
    <source>
        <dbReference type="ARBA" id="ARBA00022833"/>
    </source>
</evidence>
<dbReference type="PANTHER" id="PTHR11073:SF2">
    <property type="entry name" value="CALRETICULIN"/>
    <property type="match status" value="1"/>
</dbReference>
<dbReference type="AlphaFoldDB" id="A0A9N8Z6X2"/>
<evidence type="ECO:0000313" key="15">
    <source>
        <dbReference type="Proteomes" id="UP000789570"/>
    </source>
</evidence>
<feature type="region of interest" description="Disordered" evidence="13">
    <location>
        <begin position="370"/>
        <end position="389"/>
    </location>
</feature>
<evidence type="ECO:0000256" key="12">
    <source>
        <dbReference type="RuleBase" id="RU362126"/>
    </source>
</evidence>
<dbReference type="Proteomes" id="UP000789570">
    <property type="component" value="Unassembled WGS sequence"/>
</dbReference>
<gene>
    <name evidence="14" type="ORF">FCALED_LOCUS2541</name>
</gene>
<feature type="compositionally biased region" description="Basic and acidic residues" evidence="13">
    <location>
        <begin position="484"/>
        <end position="494"/>
    </location>
</feature>
<protein>
    <submittedName>
        <fullName evidence="14">10705_t:CDS:1</fullName>
    </submittedName>
</protein>
<evidence type="ECO:0000256" key="9">
    <source>
        <dbReference type="ARBA" id="ARBA00022837"/>
    </source>
</evidence>